<evidence type="ECO:0000313" key="13">
    <source>
        <dbReference type="EMBL" id="CUN24352.1"/>
    </source>
</evidence>
<dbReference type="Proteomes" id="UP000465607">
    <property type="component" value="Unassembled WGS sequence"/>
</dbReference>
<dbReference type="SUPFAM" id="SSF47384">
    <property type="entry name" value="Homodimeric domain of signal transducing histidine kinase"/>
    <property type="match status" value="1"/>
</dbReference>
<protein>
    <recommendedName>
        <fullName evidence="3">histidine kinase</fullName>
        <ecNumber evidence="3">2.7.13.3</ecNumber>
    </recommendedName>
</protein>
<dbReference type="InterPro" id="IPR050398">
    <property type="entry name" value="HssS/ArlS-like"/>
</dbReference>
<comment type="catalytic activity">
    <reaction evidence="1">
        <text>ATP + protein L-histidine = ADP + protein N-phospho-L-histidine.</text>
        <dbReference type="EC" id="2.7.13.3"/>
    </reaction>
</comment>
<evidence type="ECO:0000313" key="16">
    <source>
        <dbReference type="Proteomes" id="UP000465607"/>
    </source>
</evidence>
<dbReference type="GO" id="GO:0005886">
    <property type="term" value="C:plasma membrane"/>
    <property type="evidence" value="ECO:0007669"/>
    <property type="project" value="TreeGrafter"/>
</dbReference>
<comment type="subcellular location">
    <subcellularLocation>
        <location evidence="2">Membrane</location>
        <topology evidence="2">Multi-pass membrane protein</topology>
    </subcellularLocation>
</comment>
<accession>A0A173VAH9</accession>
<organism evidence="13 15">
    <name type="scientific">Agathobacter rectalis</name>
    <dbReference type="NCBI Taxonomy" id="39491"/>
    <lineage>
        <taxon>Bacteria</taxon>
        <taxon>Bacillati</taxon>
        <taxon>Bacillota</taxon>
        <taxon>Clostridia</taxon>
        <taxon>Lachnospirales</taxon>
        <taxon>Lachnospiraceae</taxon>
        <taxon>Agathobacter</taxon>
    </lineage>
</organism>
<dbReference type="EMBL" id="WKQV01000007">
    <property type="protein sequence ID" value="MSD26972.1"/>
    <property type="molecule type" value="Genomic_DNA"/>
</dbReference>
<dbReference type="PANTHER" id="PTHR45528:SF8">
    <property type="entry name" value="HISTIDINE KINASE"/>
    <property type="match status" value="1"/>
</dbReference>
<evidence type="ECO:0000313" key="14">
    <source>
        <dbReference type="EMBL" id="MSD26972.1"/>
    </source>
</evidence>
<name>A0A173VAH9_9FIRM</name>
<keyword evidence="7 14" id="KW-0418">Kinase</keyword>
<feature type="transmembrane region" description="Helical" evidence="11">
    <location>
        <begin position="14"/>
        <end position="35"/>
    </location>
</feature>
<dbReference type="Gene3D" id="3.30.565.10">
    <property type="entry name" value="Histidine kinase-like ATPase, C-terminal domain"/>
    <property type="match status" value="1"/>
</dbReference>
<keyword evidence="10 11" id="KW-0472">Membrane</keyword>
<dbReference type="InterPro" id="IPR005467">
    <property type="entry name" value="His_kinase_dom"/>
</dbReference>
<dbReference type="Pfam" id="PF02518">
    <property type="entry name" value="HATPase_c"/>
    <property type="match status" value="1"/>
</dbReference>
<dbReference type="InterPro" id="IPR003661">
    <property type="entry name" value="HisK_dim/P_dom"/>
</dbReference>
<dbReference type="PROSITE" id="PS50109">
    <property type="entry name" value="HIS_KIN"/>
    <property type="match status" value="1"/>
</dbReference>
<dbReference type="InterPro" id="IPR003594">
    <property type="entry name" value="HATPase_dom"/>
</dbReference>
<keyword evidence="5 13" id="KW-0808">Transferase</keyword>
<evidence type="ECO:0000256" key="11">
    <source>
        <dbReference type="SAM" id="Phobius"/>
    </source>
</evidence>
<evidence type="ECO:0000256" key="6">
    <source>
        <dbReference type="ARBA" id="ARBA00022692"/>
    </source>
</evidence>
<evidence type="ECO:0000256" key="9">
    <source>
        <dbReference type="ARBA" id="ARBA00023012"/>
    </source>
</evidence>
<feature type="domain" description="Histidine kinase" evidence="12">
    <location>
        <begin position="204"/>
        <end position="428"/>
    </location>
</feature>
<evidence type="ECO:0000256" key="10">
    <source>
        <dbReference type="ARBA" id="ARBA00023136"/>
    </source>
</evidence>
<reference evidence="14 16" key="2">
    <citation type="journal article" date="2019" name="Nat. Med.">
        <title>A library of human gut bacterial isolates paired with longitudinal multiomics data enables mechanistic microbiome research.</title>
        <authorList>
            <person name="Poyet M."/>
            <person name="Groussin M."/>
            <person name="Gibbons S.M."/>
            <person name="Avila-Pacheco J."/>
            <person name="Jiang X."/>
            <person name="Kearney S.M."/>
            <person name="Perrotta A.R."/>
            <person name="Berdy B."/>
            <person name="Zhao S."/>
            <person name="Lieberman T.D."/>
            <person name="Swanson P.K."/>
            <person name="Smith M."/>
            <person name="Roesemann S."/>
            <person name="Alexander J.E."/>
            <person name="Rich S.A."/>
            <person name="Livny J."/>
            <person name="Vlamakis H."/>
            <person name="Clish C."/>
            <person name="Bullock K."/>
            <person name="Deik A."/>
            <person name="Scott J."/>
            <person name="Pierce K.A."/>
            <person name="Xavier R.J."/>
            <person name="Alm E.J."/>
        </authorList>
    </citation>
    <scope>NUCLEOTIDE SEQUENCE [LARGE SCALE GENOMIC DNA]</scope>
    <source>
        <strain evidence="14 16">BIOML-A5</strain>
    </source>
</reference>
<gene>
    <name evidence="13" type="primary">cpxA</name>
    <name evidence="13" type="ORF">ERS852580_02838</name>
    <name evidence="14" type="ORF">GKE44_07325</name>
</gene>
<dbReference type="CDD" id="cd00082">
    <property type="entry name" value="HisKA"/>
    <property type="match status" value="1"/>
</dbReference>
<dbReference type="Proteomes" id="UP000095673">
    <property type="component" value="Unassembled WGS sequence"/>
</dbReference>
<evidence type="ECO:0000313" key="15">
    <source>
        <dbReference type="Proteomes" id="UP000095673"/>
    </source>
</evidence>
<dbReference type="SMART" id="SM00387">
    <property type="entry name" value="HATPase_c"/>
    <property type="match status" value="1"/>
</dbReference>
<dbReference type="EMBL" id="CYXM01000016">
    <property type="protein sequence ID" value="CUN24352.1"/>
    <property type="molecule type" value="Genomic_DNA"/>
</dbReference>
<dbReference type="AlphaFoldDB" id="A0A173VAH9"/>
<evidence type="ECO:0000256" key="2">
    <source>
        <dbReference type="ARBA" id="ARBA00004141"/>
    </source>
</evidence>
<keyword evidence="9" id="KW-0902">Two-component regulatory system</keyword>
<keyword evidence="4" id="KW-0597">Phosphoprotein</keyword>
<dbReference type="GO" id="GO:0000155">
    <property type="term" value="F:phosphorelay sensor kinase activity"/>
    <property type="evidence" value="ECO:0007669"/>
    <property type="project" value="InterPro"/>
</dbReference>
<evidence type="ECO:0000256" key="4">
    <source>
        <dbReference type="ARBA" id="ARBA00022553"/>
    </source>
</evidence>
<dbReference type="OrthoDB" id="9806130at2"/>
<dbReference type="EC" id="2.7.13.3" evidence="3"/>
<dbReference type="PANTHER" id="PTHR45528">
    <property type="entry name" value="SENSOR HISTIDINE KINASE CPXA"/>
    <property type="match status" value="1"/>
</dbReference>
<evidence type="ECO:0000256" key="5">
    <source>
        <dbReference type="ARBA" id="ARBA00022679"/>
    </source>
</evidence>
<dbReference type="InterPro" id="IPR036890">
    <property type="entry name" value="HATPase_C_sf"/>
</dbReference>
<keyword evidence="8 11" id="KW-1133">Transmembrane helix</keyword>
<dbReference type="InterPro" id="IPR036097">
    <property type="entry name" value="HisK_dim/P_sf"/>
</dbReference>
<proteinExistence type="predicted"/>
<sequence length="428" mass="48693">MRKKKYNLENRKHFVYFAIIYTCICVTVMAFTVFFQYRAYTKNYNITVAKLCALVHEKYPDVSDGSIAAILNDSSFDSDYTNLKSAETLLKKYGIDMEKDSAVLSNEKALKGALWLDIFLVVLFAGGFCLYIVLIRFSFKRQVRQAADYLRRINQGDYRLFMADSTEGEISILKGELYKTAIYLRESAENAKADKLLLKDALSDISHQLKTPLTSLSINLENLEGNPDMAPENRSRIMRRAKRDVDNISHMVQAILKLSRLEADVVEFDEKDTLLSEIVSEAADNVMALCDLRDIRLSIDEGSDKDACIHADAYWQCEAITNIVKNAVEHAESEVRIGFYRYEMYAEITVQNDGETISDEDKKHIFTRFYSGSGQPADSIGIGLSLAEAIVRHDNGYILVEDCKKDILKDTLNEKNECSGTRFVVRYL</sequence>
<evidence type="ECO:0000256" key="3">
    <source>
        <dbReference type="ARBA" id="ARBA00012438"/>
    </source>
</evidence>
<keyword evidence="6 11" id="KW-0812">Transmembrane</keyword>
<reference evidence="13 15" key="1">
    <citation type="submission" date="2015-09" db="EMBL/GenBank/DDBJ databases">
        <authorList>
            <consortium name="Pathogen Informatics"/>
        </authorList>
    </citation>
    <scope>NUCLEOTIDE SEQUENCE [LARGE SCALE GENOMIC DNA]</scope>
    <source>
        <strain evidence="13 15">2789STDY5834968</strain>
    </source>
</reference>
<dbReference type="RefSeq" id="WP_055238580.1">
    <property type="nucleotide sequence ID" value="NZ_CYXM01000016.1"/>
</dbReference>
<dbReference type="Gene3D" id="1.10.287.130">
    <property type="match status" value="1"/>
</dbReference>
<dbReference type="SMART" id="SM00388">
    <property type="entry name" value="HisKA"/>
    <property type="match status" value="1"/>
</dbReference>
<dbReference type="Pfam" id="PF00512">
    <property type="entry name" value="HisKA"/>
    <property type="match status" value="1"/>
</dbReference>
<evidence type="ECO:0000256" key="1">
    <source>
        <dbReference type="ARBA" id="ARBA00000085"/>
    </source>
</evidence>
<evidence type="ECO:0000256" key="8">
    <source>
        <dbReference type="ARBA" id="ARBA00022989"/>
    </source>
</evidence>
<dbReference type="CDD" id="cd00075">
    <property type="entry name" value="HATPase"/>
    <property type="match status" value="1"/>
</dbReference>
<evidence type="ECO:0000259" key="12">
    <source>
        <dbReference type="PROSITE" id="PS50109"/>
    </source>
</evidence>
<evidence type="ECO:0000256" key="7">
    <source>
        <dbReference type="ARBA" id="ARBA00022777"/>
    </source>
</evidence>
<dbReference type="SUPFAM" id="SSF55874">
    <property type="entry name" value="ATPase domain of HSP90 chaperone/DNA topoisomerase II/histidine kinase"/>
    <property type="match status" value="1"/>
</dbReference>
<feature type="transmembrane region" description="Helical" evidence="11">
    <location>
        <begin position="113"/>
        <end position="134"/>
    </location>
</feature>